<evidence type="ECO:0000256" key="9">
    <source>
        <dbReference type="RuleBase" id="RU361157"/>
    </source>
</evidence>
<keyword evidence="4 9" id="KW-1003">Cell membrane</keyword>
<evidence type="ECO:0000256" key="5">
    <source>
        <dbReference type="ARBA" id="ARBA00022692"/>
    </source>
</evidence>
<dbReference type="GO" id="GO:0005886">
    <property type="term" value="C:plasma membrane"/>
    <property type="evidence" value="ECO:0007669"/>
    <property type="project" value="UniProtKB-SubCell"/>
</dbReference>
<evidence type="ECO:0000256" key="8">
    <source>
        <dbReference type="ARBA" id="ARBA00023136"/>
    </source>
</evidence>
<dbReference type="Pfam" id="PF01061">
    <property type="entry name" value="ABC2_membrane"/>
    <property type="match status" value="1"/>
</dbReference>
<evidence type="ECO:0000256" key="3">
    <source>
        <dbReference type="ARBA" id="ARBA00022448"/>
    </source>
</evidence>
<protein>
    <recommendedName>
        <fullName evidence="9">Transport permease protein</fullName>
    </recommendedName>
</protein>
<gene>
    <name evidence="11" type="ORF">N015_26085</name>
    <name evidence="12" type="ORF">SAMN05216593_11959</name>
</gene>
<keyword evidence="5 9" id="KW-0812">Transmembrane</keyword>
<feature type="domain" description="ABC transmembrane type-2" evidence="10">
    <location>
        <begin position="23"/>
        <end position="250"/>
    </location>
</feature>
<evidence type="ECO:0000313" key="11">
    <source>
        <dbReference type="EMBL" id="QHF05914.1"/>
    </source>
</evidence>
<keyword evidence="11" id="KW-0614">Plasmid</keyword>
<comment type="similarity">
    <text evidence="2 9">Belongs to the ABC-2 integral membrane protein family.</text>
</comment>
<keyword evidence="7" id="KW-0762">Sugar transport</keyword>
<evidence type="ECO:0000256" key="2">
    <source>
        <dbReference type="ARBA" id="ARBA00007783"/>
    </source>
</evidence>
<evidence type="ECO:0000256" key="6">
    <source>
        <dbReference type="ARBA" id="ARBA00022989"/>
    </source>
</evidence>
<dbReference type="PROSITE" id="PS51012">
    <property type="entry name" value="ABC_TM2"/>
    <property type="match status" value="1"/>
</dbReference>
<feature type="transmembrane region" description="Helical" evidence="9">
    <location>
        <begin position="139"/>
        <end position="166"/>
    </location>
</feature>
<accession>A0A1M7Q7X4</accession>
<dbReference type="InterPro" id="IPR013525">
    <property type="entry name" value="ABC2_TM"/>
</dbReference>
<proteinExistence type="inferred from homology"/>
<comment type="subcellular location">
    <subcellularLocation>
        <location evidence="9">Cell inner membrane</location>
        <topology evidence="9">Multi-pass membrane protein</topology>
    </subcellularLocation>
    <subcellularLocation>
        <location evidence="1">Cell membrane</location>
        <topology evidence="1">Multi-pass membrane protein</topology>
    </subcellularLocation>
</comment>
<reference evidence="11" key="3">
    <citation type="submission" date="2019-12" db="EMBL/GenBank/DDBJ databases">
        <title>A complete genome sequence for Pseudomonas syringae CC1524.</title>
        <authorList>
            <person name="Baltrus D.A."/>
            <person name="Clark M."/>
        </authorList>
    </citation>
    <scope>NUCLEOTIDE SEQUENCE</scope>
    <source>
        <strain evidence="11">CC1524</strain>
        <plasmid evidence="11">pCC1524</plasmid>
    </source>
</reference>
<evidence type="ECO:0000313" key="12">
    <source>
        <dbReference type="EMBL" id="SHN26446.1"/>
    </source>
</evidence>
<evidence type="ECO:0000313" key="13">
    <source>
        <dbReference type="Proteomes" id="UP000183983"/>
    </source>
</evidence>
<dbReference type="PANTHER" id="PTHR30413">
    <property type="entry name" value="INNER MEMBRANE TRANSPORT PERMEASE"/>
    <property type="match status" value="1"/>
</dbReference>
<keyword evidence="6 9" id="KW-1133">Transmembrane helix</keyword>
<keyword evidence="7" id="KW-0625">Polysaccharide transport</keyword>
<dbReference type="Proteomes" id="UP000183983">
    <property type="component" value="Unassembled WGS sequence"/>
</dbReference>
<dbReference type="GO" id="GO:0015920">
    <property type="term" value="P:lipopolysaccharide transport"/>
    <property type="evidence" value="ECO:0007669"/>
    <property type="project" value="TreeGrafter"/>
</dbReference>
<evidence type="ECO:0000259" key="10">
    <source>
        <dbReference type="PROSITE" id="PS51012"/>
    </source>
</evidence>
<dbReference type="GO" id="GO:0015774">
    <property type="term" value="P:polysaccharide transport"/>
    <property type="evidence" value="ECO:0007669"/>
    <property type="project" value="UniProtKB-KW"/>
</dbReference>
<feature type="transmembrane region" description="Helical" evidence="9">
    <location>
        <begin position="173"/>
        <end position="198"/>
    </location>
</feature>
<feature type="transmembrane region" description="Helical" evidence="9">
    <location>
        <begin position="226"/>
        <end position="246"/>
    </location>
</feature>
<dbReference type="InterPro" id="IPR047817">
    <property type="entry name" value="ABC2_TM_bact-type"/>
</dbReference>
<dbReference type="AlphaFoldDB" id="A0A1M7Q7X4"/>
<organism evidence="12 13">
    <name type="scientific">Pseudomonas asturiensis</name>
    <dbReference type="NCBI Taxonomy" id="1190415"/>
    <lineage>
        <taxon>Bacteria</taxon>
        <taxon>Pseudomonadati</taxon>
        <taxon>Pseudomonadota</taxon>
        <taxon>Gammaproteobacteria</taxon>
        <taxon>Pseudomonadales</taxon>
        <taxon>Pseudomonadaceae</taxon>
        <taxon>Pseudomonas</taxon>
    </lineage>
</organism>
<dbReference type="GO" id="GO:0140359">
    <property type="term" value="F:ABC-type transporter activity"/>
    <property type="evidence" value="ECO:0007669"/>
    <property type="project" value="InterPro"/>
</dbReference>
<evidence type="ECO:0000256" key="7">
    <source>
        <dbReference type="ARBA" id="ARBA00023047"/>
    </source>
</evidence>
<dbReference type="Proteomes" id="UP000464644">
    <property type="component" value="Plasmid pCC1524"/>
</dbReference>
<evidence type="ECO:0000256" key="1">
    <source>
        <dbReference type="ARBA" id="ARBA00004651"/>
    </source>
</evidence>
<dbReference type="OrthoDB" id="9786910at2"/>
<dbReference type="PANTHER" id="PTHR30413:SF10">
    <property type="entry name" value="CAPSULE POLYSACCHARIDE EXPORT INNER-MEMBRANE PROTEIN CTRC"/>
    <property type="match status" value="1"/>
</dbReference>
<dbReference type="EMBL" id="CP047266">
    <property type="protein sequence ID" value="QHF05914.1"/>
    <property type="molecule type" value="Genomic_DNA"/>
</dbReference>
<keyword evidence="14" id="KW-1185">Reference proteome</keyword>
<dbReference type="EMBL" id="FRDA01000019">
    <property type="protein sequence ID" value="SHN26446.1"/>
    <property type="molecule type" value="Genomic_DNA"/>
</dbReference>
<feature type="transmembrane region" description="Helical" evidence="9">
    <location>
        <begin position="105"/>
        <end position="133"/>
    </location>
</feature>
<reference evidence="12 13" key="2">
    <citation type="submission" date="2016-11" db="EMBL/GenBank/DDBJ databases">
        <authorList>
            <person name="Jaros S."/>
            <person name="Januszkiewicz K."/>
            <person name="Wedrychowicz H."/>
        </authorList>
    </citation>
    <scope>NUCLEOTIDE SEQUENCE [LARGE SCALE GENOMIC DNA]</scope>
    <source>
        <strain evidence="12 13">LMG 26898</strain>
    </source>
</reference>
<name>A0A1M7Q7X4_9PSED</name>
<geneLocation type="plasmid" evidence="11 14">
    <name>pCC1524</name>
</geneLocation>
<feature type="transmembrane region" description="Helical" evidence="9">
    <location>
        <begin position="21"/>
        <end position="43"/>
    </location>
</feature>
<dbReference type="STRING" id="1190415.SAMN05216593_11959"/>
<evidence type="ECO:0000256" key="4">
    <source>
        <dbReference type="ARBA" id="ARBA00022475"/>
    </source>
</evidence>
<evidence type="ECO:0000313" key="14">
    <source>
        <dbReference type="Proteomes" id="UP000464644"/>
    </source>
</evidence>
<keyword evidence="3 9" id="KW-0813">Transport</keyword>
<feature type="transmembrane region" description="Helical" evidence="9">
    <location>
        <begin position="63"/>
        <end position="84"/>
    </location>
</feature>
<dbReference type="RefSeq" id="WP_024689189.1">
    <property type="nucleotide sequence ID" value="NZ_CP047266.1"/>
</dbReference>
<keyword evidence="8 9" id="KW-0472">Membrane</keyword>
<sequence length="258" mass="29432">MNWNLIFNFTRQDLIDRHSASMLGAAWTFILPLINILIFTLVFSNIMGMRLGGLGQDLGPWGYSVYLVSGLLAWNCFAATLTRITQVFHEKAHLIGKVRMSLWSLPMYVVLSETVHYLIATSFFMIFLVSIGFQFTWHLLWWIPVFFVQQLLAYALGITCAILSVFIRDIKEVVGVIVQLWFWLTPIVYVANILPIFIQHVVALNPFHHLVLAYRAALITGQTPDLTAIGILVVFSVVLLSISIFVGRKLERDIRDFL</sequence>
<reference evidence="11 14" key="1">
    <citation type="journal article" date="2014" name="Genome Announc.">
        <title>Draft Genome Sequences of a Phylogenetically Diverse Suite of Pseudomonas syringae Strains from Multiple Source Populations.</title>
        <authorList>
            <person name="Baltrus D.A."/>
            <person name="Yourstone S."/>
            <person name="Lind A."/>
            <person name="Guilbaud C."/>
            <person name="Sands D.C."/>
            <person name="Jones C.D."/>
            <person name="Morris C.E."/>
            <person name="Dangl J.L."/>
        </authorList>
    </citation>
    <scope>NUCLEOTIDE SEQUENCE [LARGE SCALE GENOMIC DNA]</scope>
    <source>
        <strain evidence="11 14">CC1524</strain>
    </source>
</reference>